<dbReference type="Pfam" id="PF00639">
    <property type="entry name" value="Rotamase"/>
    <property type="match status" value="1"/>
</dbReference>
<dbReference type="Proteomes" id="UP000594118">
    <property type="component" value="Chromosome"/>
</dbReference>
<dbReference type="InterPro" id="IPR050245">
    <property type="entry name" value="PrsA_foldase"/>
</dbReference>
<accession>A0A7L9WV00</accession>
<gene>
    <name evidence="11" type="ORF">F3W81_15340</name>
</gene>
<evidence type="ECO:0000313" key="11">
    <source>
        <dbReference type="EMBL" id="QOL83246.1"/>
    </source>
</evidence>
<dbReference type="Gene3D" id="3.10.50.40">
    <property type="match status" value="1"/>
</dbReference>
<evidence type="ECO:0000256" key="8">
    <source>
        <dbReference type="PROSITE-ProRule" id="PRU00278"/>
    </source>
</evidence>
<dbReference type="EMBL" id="CP045201">
    <property type="protein sequence ID" value="QOL83246.1"/>
    <property type="molecule type" value="Genomic_DNA"/>
</dbReference>
<organism evidence="11 12">
    <name type="scientific">Pseudooceanicola spongiae</name>
    <dbReference type="NCBI Taxonomy" id="2613965"/>
    <lineage>
        <taxon>Bacteria</taxon>
        <taxon>Pseudomonadati</taxon>
        <taxon>Pseudomonadota</taxon>
        <taxon>Alphaproteobacteria</taxon>
        <taxon>Rhodobacterales</taxon>
        <taxon>Paracoccaceae</taxon>
        <taxon>Pseudooceanicola</taxon>
    </lineage>
</organism>
<protein>
    <recommendedName>
        <fullName evidence="4">Parvulin-like PPIase</fullName>
        <ecNumber evidence="3">5.2.1.8</ecNumber>
    </recommendedName>
    <alternativeName>
        <fullName evidence="6">Peptidyl-prolyl cis-trans isomerase plp</fullName>
    </alternativeName>
    <alternativeName>
        <fullName evidence="7">Rotamase plp</fullName>
    </alternativeName>
</protein>
<dbReference type="AlphaFoldDB" id="A0A7L9WV00"/>
<dbReference type="EC" id="5.2.1.8" evidence="3"/>
<keyword evidence="8 11" id="KW-0413">Isomerase</keyword>
<evidence type="ECO:0000256" key="5">
    <source>
        <dbReference type="ARBA" id="ARBA00023110"/>
    </source>
</evidence>
<evidence type="ECO:0000256" key="4">
    <source>
        <dbReference type="ARBA" id="ARBA00018370"/>
    </source>
</evidence>
<dbReference type="PANTHER" id="PTHR47245">
    <property type="entry name" value="PEPTIDYLPROLYL ISOMERASE"/>
    <property type="match status" value="1"/>
</dbReference>
<dbReference type="GO" id="GO:0003755">
    <property type="term" value="F:peptidyl-prolyl cis-trans isomerase activity"/>
    <property type="evidence" value="ECO:0007669"/>
    <property type="project" value="UniProtKB-KW"/>
</dbReference>
<evidence type="ECO:0000256" key="6">
    <source>
        <dbReference type="ARBA" id="ARBA00030642"/>
    </source>
</evidence>
<proteinExistence type="inferred from homology"/>
<name>A0A7L9WV00_9RHOB</name>
<dbReference type="KEGG" id="pshq:F3W81_15340"/>
<dbReference type="PANTHER" id="PTHR47245:SF2">
    <property type="entry name" value="PEPTIDYL-PROLYL CIS-TRANS ISOMERASE HP_0175-RELATED"/>
    <property type="match status" value="1"/>
</dbReference>
<reference evidence="11 12" key="1">
    <citation type="submission" date="2019-10" db="EMBL/GenBank/DDBJ databases">
        <title>Pseudopuniceibacterium sp. HQ09 islated from Antarctica.</title>
        <authorList>
            <person name="Liao L."/>
            <person name="Su S."/>
            <person name="Chen B."/>
            <person name="Yu Y."/>
        </authorList>
    </citation>
    <scope>NUCLEOTIDE SEQUENCE [LARGE SCALE GENOMIC DNA]</scope>
    <source>
        <strain evidence="11 12">HQ09</strain>
    </source>
</reference>
<dbReference type="InterPro" id="IPR000297">
    <property type="entry name" value="PPIase_PpiC"/>
</dbReference>
<dbReference type="SUPFAM" id="SSF54534">
    <property type="entry name" value="FKBP-like"/>
    <property type="match status" value="1"/>
</dbReference>
<evidence type="ECO:0000259" key="10">
    <source>
        <dbReference type="PROSITE" id="PS50198"/>
    </source>
</evidence>
<keyword evidence="5 8" id="KW-0697">Rotamase</keyword>
<comment type="catalytic activity">
    <reaction evidence="1">
        <text>[protein]-peptidylproline (omega=180) = [protein]-peptidylproline (omega=0)</text>
        <dbReference type="Rhea" id="RHEA:16237"/>
        <dbReference type="Rhea" id="RHEA-COMP:10747"/>
        <dbReference type="Rhea" id="RHEA-COMP:10748"/>
        <dbReference type="ChEBI" id="CHEBI:83833"/>
        <dbReference type="ChEBI" id="CHEBI:83834"/>
        <dbReference type="EC" id="5.2.1.8"/>
    </reaction>
</comment>
<comment type="similarity">
    <text evidence="2">Belongs to the PpiC/parvulin rotamase family.</text>
</comment>
<evidence type="ECO:0000256" key="1">
    <source>
        <dbReference type="ARBA" id="ARBA00000971"/>
    </source>
</evidence>
<dbReference type="PROSITE" id="PS01096">
    <property type="entry name" value="PPIC_PPIASE_1"/>
    <property type="match status" value="1"/>
</dbReference>
<evidence type="ECO:0000313" key="12">
    <source>
        <dbReference type="Proteomes" id="UP000594118"/>
    </source>
</evidence>
<feature type="domain" description="PpiC" evidence="10">
    <location>
        <begin position="145"/>
        <end position="234"/>
    </location>
</feature>
<keyword evidence="12" id="KW-1185">Reference proteome</keyword>
<sequence>MPIASFAQDTAAPAAAPETTTTEPAATADQATSEPVTADTVVATVGGTDITLGHLITARASLPEQYQQMPANLLFPGLLSQLINQTVLEQAFTGDVPEGVQMSLDNTRRSMMAAVSLADYLKTAVTDEMVKAEYNKEYGDGYEPKEEYHAAHILVKTEDEAKELIKQFNDGTDFAKLARDNSTGPSGPNGGDLGWFSDGMMVKEFEDAVKTLEPGQISAPVQTQFGWHVIELIETRKQAPELADVEGKIRNTLQEQVTNAYIDELVAKADVNKSASEGIDPSVLDNTGLLE</sequence>
<evidence type="ECO:0000256" key="2">
    <source>
        <dbReference type="ARBA" id="ARBA00007656"/>
    </source>
</evidence>
<evidence type="ECO:0000256" key="9">
    <source>
        <dbReference type="SAM" id="MobiDB-lite"/>
    </source>
</evidence>
<dbReference type="PROSITE" id="PS50198">
    <property type="entry name" value="PPIC_PPIASE_2"/>
    <property type="match status" value="1"/>
</dbReference>
<feature type="compositionally biased region" description="Low complexity" evidence="9">
    <location>
        <begin position="7"/>
        <end position="35"/>
    </location>
</feature>
<dbReference type="InterPro" id="IPR023058">
    <property type="entry name" value="PPIase_PpiC_CS"/>
</dbReference>
<evidence type="ECO:0000256" key="7">
    <source>
        <dbReference type="ARBA" id="ARBA00031484"/>
    </source>
</evidence>
<evidence type="ECO:0000256" key="3">
    <source>
        <dbReference type="ARBA" id="ARBA00013194"/>
    </source>
</evidence>
<dbReference type="InterPro" id="IPR046357">
    <property type="entry name" value="PPIase_dom_sf"/>
</dbReference>
<feature type="region of interest" description="Disordered" evidence="9">
    <location>
        <begin position="1"/>
        <end position="35"/>
    </location>
</feature>